<accession>A0ABT3P8E1</accession>
<keyword evidence="5" id="KW-1003">Cell membrane</keyword>
<comment type="subcellular location">
    <subcellularLocation>
        <location evidence="1">Cell inner membrane</location>
    </subcellularLocation>
</comment>
<evidence type="ECO:0000256" key="3">
    <source>
        <dbReference type="ARBA" id="ARBA00021563"/>
    </source>
</evidence>
<evidence type="ECO:0000256" key="10">
    <source>
        <dbReference type="ARBA" id="ARBA00030772"/>
    </source>
</evidence>
<evidence type="ECO:0000256" key="9">
    <source>
        <dbReference type="ARBA" id="ARBA00023136"/>
    </source>
</evidence>
<evidence type="ECO:0000313" key="12">
    <source>
        <dbReference type="Proteomes" id="UP001142810"/>
    </source>
</evidence>
<dbReference type="Proteomes" id="UP001142810">
    <property type="component" value="Unassembled WGS sequence"/>
</dbReference>
<gene>
    <name evidence="11" type="ORF">OPS25_11095</name>
</gene>
<name>A0ABT3P8E1_9ALTE</name>
<dbReference type="InterPro" id="IPR022792">
    <property type="entry name" value="T2SS_protein-GspN"/>
</dbReference>
<evidence type="ECO:0000256" key="5">
    <source>
        <dbReference type="ARBA" id="ARBA00022475"/>
    </source>
</evidence>
<keyword evidence="6" id="KW-0997">Cell inner membrane</keyword>
<keyword evidence="7" id="KW-0812">Transmembrane</keyword>
<evidence type="ECO:0000256" key="4">
    <source>
        <dbReference type="ARBA" id="ARBA00022448"/>
    </source>
</evidence>
<keyword evidence="4" id="KW-0813">Transport</keyword>
<proteinExistence type="inferred from homology"/>
<evidence type="ECO:0000256" key="2">
    <source>
        <dbReference type="ARBA" id="ARBA00007208"/>
    </source>
</evidence>
<keyword evidence="9" id="KW-0472">Membrane</keyword>
<dbReference type="EMBL" id="JAPFRD010000011">
    <property type="protein sequence ID" value="MCW8109041.1"/>
    <property type="molecule type" value="Genomic_DNA"/>
</dbReference>
<keyword evidence="12" id="KW-1185">Reference proteome</keyword>
<dbReference type="Pfam" id="PF01203">
    <property type="entry name" value="T2SSN"/>
    <property type="match status" value="1"/>
</dbReference>
<protein>
    <recommendedName>
        <fullName evidence="3">Type II secretion system protein N</fullName>
    </recommendedName>
    <alternativeName>
        <fullName evidence="10">General secretion pathway protein N</fullName>
    </alternativeName>
</protein>
<dbReference type="RefSeq" id="WP_265617789.1">
    <property type="nucleotide sequence ID" value="NZ_JAPFRD010000011.1"/>
</dbReference>
<reference evidence="11" key="1">
    <citation type="submission" date="2022-11" db="EMBL/GenBank/DDBJ databases">
        <title>Alteromonas sp. nov., isolated from sea water of the Qingdao.</title>
        <authorList>
            <person name="Wang Q."/>
        </authorList>
    </citation>
    <scope>NUCLEOTIDE SEQUENCE</scope>
    <source>
        <strain evidence="11">ASW11-7</strain>
    </source>
</reference>
<organism evidence="11 12">
    <name type="scientific">Alteromonas aquimaris</name>
    <dbReference type="NCBI Taxonomy" id="2998417"/>
    <lineage>
        <taxon>Bacteria</taxon>
        <taxon>Pseudomonadati</taxon>
        <taxon>Pseudomonadota</taxon>
        <taxon>Gammaproteobacteria</taxon>
        <taxon>Alteromonadales</taxon>
        <taxon>Alteromonadaceae</taxon>
        <taxon>Alteromonas/Salinimonas group</taxon>
        <taxon>Alteromonas</taxon>
    </lineage>
</organism>
<evidence type="ECO:0000256" key="8">
    <source>
        <dbReference type="ARBA" id="ARBA00022927"/>
    </source>
</evidence>
<keyword evidence="8" id="KW-0653">Protein transport</keyword>
<evidence type="ECO:0000256" key="1">
    <source>
        <dbReference type="ARBA" id="ARBA00004533"/>
    </source>
</evidence>
<comment type="similarity">
    <text evidence="2">Belongs to the GSP N family.</text>
</comment>
<comment type="caution">
    <text evidence="11">The sequence shown here is derived from an EMBL/GenBank/DDBJ whole genome shotgun (WGS) entry which is preliminary data.</text>
</comment>
<evidence type="ECO:0000313" key="11">
    <source>
        <dbReference type="EMBL" id="MCW8109041.1"/>
    </source>
</evidence>
<sequence>MKSSLSFTLAGVVFFVICVLAYVPASQVLGRVALPANITISGVSGTIWDGKVQQVVVQGMPVKDVRWQLSAWSLLSGRVQADIVAGNIRDAEEVAFMGPISVSLFNVKNIRIADASLYFPVDRVLAEVQLPLPVNAGGRFRVLVNELEFTPDCHRLEATGDWLNATVSGTQGPIAFGEYTAKLACDGQGVSVSVDEPNKLGLTLKARLNSEFELVSVEGQFKPDPSLPEEVSQAALLFGQPEADGYTRFKL</sequence>
<evidence type="ECO:0000256" key="7">
    <source>
        <dbReference type="ARBA" id="ARBA00022692"/>
    </source>
</evidence>
<evidence type="ECO:0000256" key="6">
    <source>
        <dbReference type="ARBA" id="ARBA00022519"/>
    </source>
</evidence>